<evidence type="ECO:0000256" key="3">
    <source>
        <dbReference type="ARBA" id="ARBA00023054"/>
    </source>
</evidence>
<dbReference type="PANTHER" id="PTHR32347:SF14">
    <property type="entry name" value="EFFLUX SYSTEM COMPONENT YKNX-RELATED"/>
    <property type="match status" value="1"/>
</dbReference>
<comment type="similarity">
    <text evidence="2">Belongs to the membrane fusion protein (MFP) (TC 8.A.1) family.</text>
</comment>
<sequence length="467" mass="47672">MGWTVSVAVIAAGAWGGYRYFDGKEEPPLASAMATAPVRKGTIEVKVGGTGQIQPADRQTVTAGKGGTVRKVHVKKGDTVKKGDLLVTYEEEDVSGQLRSKEIELKKKKLELQDLQTKFKSAPDDESREEVALSIQKQELDIESVQADIASLQTDKGVDPIVAPIDGMLTSFEVKEGDSLNPNSTVGEIVDYAQLQMVVGIDELDIPKVELEQEAAILVEALPDQSFAGKVVAIADEGTSSNGVASFDVTIALSEAANLKVGMSAEASILTAQKTDALYVPVEAVQSSQGKYFVLVPATAAEAPSAAPSAEAEASQSGAERQTGEAGQERSRNGQAPAGASGELSPRGAAPGEGMPGNLSEEERAAMRERLASGQGPDGTAAGATQTARVEVAVGVNNEDRIEIVSGLKEGDLVVLPTATAASASRTNMQSGFPGLGAGGGIPGAGGAGFSGGGGMAGGRPGAGGGR</sequence>
<dbReference type="InterPro" id="IPR050465">
    <property type="entry name" value="UPF0194_transport"/>
</dbReference>
<feature type="domain" description="Multidrug resistance protein MdtA-like barrel-sandwich hybrid" evidence="6">
    <location>
        <begin position="60"/>
        <end position="190"/>
    </location>
</feature>
<dbReference type="InterPro" id="IPR058625">
    <property type="entry name" value="MdtA-like_BSH"/>
</dbReference>
<protein>
    <submittedName>
        <fullName evidence="7">Efflux RND transporter periplasmic adaptor subunit</fullName>
    </submittedName>
</protein>
<organism evidence="7 8">
    <name type="scientific">Cohnella hongkongensis</name>
    <dbReference type="NCBI Taxonomy" id="178337"/>
    <lineage>
        <taxon>Bacteria</taxon>
        <taxon>Bacillati</taxon>
        <taxon>Bacillota</taxon>
        <taxon>Bacilli</taxon>
        <taxon>Bacillales</taxon>
        <taxon>Paenibacillaceae</taxon>
        <taxon>Cohnella</taxon>
    </lineage>
</organism>
<dbReference type="Gene3D" id="2.40.30.170">
    <property type="match status" value="1"/>
</dbReference>
<evidence type="ECO:0000313" key="8">
    <source>
        <dbReference type="Proteomes" id="UP001596028"/>
    </source>
</evidence>
<reference evidence="8" key="1">
    <citation type="journal article" date="2019" name="Int. J. Syst. Evol. Microbiol.">
        <title>The Global Catalogue of Microorganisms (GCM) 10K type strain sequencing project: providing services to taxonomists for standard genome sequencing and annotation.</title>
        <authorList>
            <consortium name="The Broad Institute Genomics Platform"/>
            <consortium name="The Broad Institute Genome Sequencing Center for Infectious Disease"/>
            <person name="Wu L."/>
            <person name="Ma J."/>
        </authorList>
    </citation>
    <scope>NUCLEOTIDE SEQUENCE [LARGE SCALE GENOMIC DNA]</scope>
    <source>
        <strain evidence="8">CCUG 49571</strain>
    </source>
</reference>
<keyword evidence="8" id="KW-1185">Reference proteome</keyword>
<feature type="region of interest" description="Disordered" evidence="5">
    <location>
        <begin position="447"/>
        <end position="467"/>
    </location>
</feature>
<evidence type="ECO:0000256" key="1">
    <source>
        <dbReference type="ARBA" id="ARBA00004196"/>
    </source>
</evidence>
<comment type="caution">
    <text evidence="7">The sequence shown here is derived from an EMBL/GenBank/DDBJ whole genome shotgun (WGS) entry which is preliminary data.</text>
</comment>
<feature type="region of interest" description="Disordered" evidence="5">
    <location>
        <begin position="306"/>
        <end position="360"/>
    </location>
</feature>
<dbReference type="EMBL" id="JBHSEP010000003">
    <property type="protein sequence ID" value="MFC4597896.1"/>
    <property type="molecule type" value="Genomic_DNA"/>
</dbReference>
<proteinExistence type="inferred from homology"/>
<feature type="coiled-coil region" evidence="4">
    <location>
        <begin position="98"/>
        <end position="155"/>
    </location>
</feature>
<accession>A0ABV9F7F4</accession>
<dbReference type="SUPFAM" id="SSF111369">
    <property type="entry name" value="HlyD-like secretion proteins"/>
    <property type="match status" value="1"/>
</dbReference>
<dbReference type="RefSeq" id="WP_378093570.1">
    <property type="nucleotide sequence ID" value="NZ_JBHSEP010000003.1"/>
</dbReference>
<dbReference type="PANTHER" id="PTHR32347">
    <property type="entry name" value="EFFLUX SYSTEM COMPONENT YKNX-RELATED"/>
    <property type="match status" value="1"/>
</dbReference>
<dbReference type="InterPro" id="IPR006143">
    <property type="entry name" value="RND_pump_MFP"/>
</dbReference>
<keyword evidence="3 4" id="KW-0175">Coiled coil</keyword>
<dbReference type="Gene3D" id="2.40.50.100">
    <property type="match status" value="1"/>
</dbReference>
<dbReference type="Gene3D" id="2.40.420.20">
    <property type="match status" value="1"/>
</dbReference>
<evidence type="ECO:0000256" key="4">
    <source>
        <dbReference type="SAM" id="Coils"/>
    </source>
</evidence>
<evidence type="ECO:0000256" key="5">
    <source>
        <dbReference type="SAM" id="MobiDB-lite"/>
    </source>
</evidence>
<dbReference type="Proteomes" id="UP001596028">
    <property type="component" value="Unassembled WGS sequence"/>
</dbReference>
<evidence type="ECO:0000313" key="7">
    <source>
        <dbReference type="EMBL" id="MFC4597896.1"/>
    </source>
</evidence>
<evidence type="ECO:0000256" key="2">
    <source>
        <dbReference type="ARBA" id="ARBA00009477"/>
    </source>
</evidence>
<dbReference type="NCBIfam" id="TIGR01730">
    <property type="entry name" value="RND_mfp"/>
    <property type="match status" value="1"/>
</dbReference>
<comment type="subcellular location">
    <subcellularLocation>
        <location evidence="1">Cell envelope</location>
    </subcellularLocation>
</comment>
<name>A0ABV9F7F4_9BACL</name>
<gene>
    <name evidence="7" type="ORF">ACFO3S_06555</name>
</gene>
<feature type="compositionally biased region" description="Low complexity" evidence="5">
    <location>
        <begin position="306"/>
        <end position="315"/>
    </location>
</feature>
<dbReference type="Pfam" id="PF25917">
    <property type="entry name" value="BSH_RND"/>
    <property type="match status" value="1"/>
</dbReference>
<evidence type="ECO:0000259" key="6">
    <source>
        <dbReference type="Pfam" id="PF25917"/>
    </source>
</evidence>